<dbReference type="Gene3D" id="3.40.1440.10">
    <property type="entry name" value="GIY-YIG endonuclease"/>
    <property type="match status" value="1"/>
</dbReference>
<dbReference type="InterPro" id="IPR035901">
    <property type="entry name" value="GIY-YIG_endonuc_sf"/>
</dbReference>
<dbReference type="InterPro" id="IPR000305">
    <property type="entry name" value="GIY-YIG_endonuc"/>
</dbReference>
<evidence type="ECO:0000256" key="1">
    <source>
        <dbReference type="ARBA" id="ARBA00007435"/>
    </source>
</evidence>
<dbReference type="Pfam" id="PF01541">
    <property type="entry name" value="GIY-YIG"/>
    <property type="match status" value="1"/>
</dbReference>
<dbReference type="SUPFAM" id="SSF82771">
    <property type="entry name" value="GIY-YIG endonuclease"/>
    <property type="match status" value="1"/>
</dbReference>
<dbReference type="AlphaFoldDB" id="A0A330MAA9"/>
<evidence type="ECO:0000313" key="4">
    <source>
        <dbReference type="Proteomes" id="UP000250123"/>
    </source>
</evidence>
<dbReference type="RefSeq" id="WP_112352825.1">
    <property type="nucleotide sequence ID" value="NZ_LS483452.1"/>
</dbReference>
<dbReference type="PANTHER" id="PTHR34477:SF5">
    <property type="entry name" value="BSL5627 PROTEIN"/>
    <property type="match status" value="1"/>
</dbReference>
<accession>A0A330MAA9</accession>
<dbReference type="OrthoDB" id="9807770at2"/>
<protein>
    <submittedName>
        <fullName evidence="3">GIY-YIG catalytic domain protein</fullName>
    </submittedName>
</protein>
<evidence type="ECO:0000313" key="3">
    <source>
        <dbReference type="EMBL" id="SQH76717.1"/>
    </source>
</evidence>
<dbReference type="PANTHER" id="PTHR34477">
    <property type="entry name" value="UPF0213 PROTEIN YHBQ"/>
    <property type="match status" value="1"/>
</dbReference>
<dbReference type="CDD" id="cd10448">
    <property type="entry name" value="GIY-YIG_unchar_3"/>
    <property type="match status" value="1"/>
</dbReference>
<dbReference type="PROSITE" id="PS50164">
    <property type="entry name" value="GIY_YIG"/>
    <property type="match status" value="1"/>
</dbReference>
<reference evidence="4" key="1">
    <citation type="submission" date="2018-06" db="EMBL/GenBank/DDBJ databases">
        <authorList>
            <person name="Cea G.-C."/>
            <person name="William W."/>
        </authorList>
    </citation>
    <scope>NUCLEOTIDE SEQUENCE [LARGE SCALE GENOMIC DNA]</scope>
    <source>
        <strain evidence="4">DB21MT-2</strain>
    </source>
</reference>
<dbReference type="Proteomes" id="UP000250123">
    <property type="component" value="Chromosome SHEWBE"/>
</dbReference>
<dbReference type="EMBL" id="LS483452">
    <property type="protein sequence ID" value="SQH76717.1"/>
    <property type="molecule type" value="Genomic_DNA"/>
</dbReference>
<proteinExistence type="inferred from homology"/>
<name>A0A330MAA9_9GAMM</name>
<evidence type="ECO:0000259" key="2">
    <source>
        <dbReference type="PROSITE" id="PS50164"/>
    </source>
</evidence>
<dbReference type="InterPro" id="IPR050190">
    <property type="entry name" value="UPF0213_domain"/>
</dbReference>
<feature type="domain" description="GIY-YIG" evidence="2">
    <location>
        <begin position="1"/>
        <end position="78"/>
    </location>
</feature>
<sequence length="95" mass="11604">MQPCVYILASKKNGTLYVGVTSDLIKRIWEHREHLVTGFTDRYHVTQLVYYELTDCMYSAISREKKLKKWRRQWKINLIENQNPQWRDLWDEIQS</sequence>
<comment type="similarity">
    <text evidence="1">Belongs to the UPF0213 family.</text>
</comment>
<dbReference type="KEGG" id="sbk:SHEWBE_2754"/>
<gene>
    <name evidence="3" type="ORF">SHEWBE_2754</name>
</gene>
<organism evidence="3 4">
    <name type="scientific">Shewanella benthica</name>
    <dbReference type="NCBI Taxonomy" id="43661"/>
    <lineage>
        <taxon>Bacteria</taxon>
        <taxon>Pseudomonadati</taxon>
        <taxon>Pseudomonadota</taxon>
        <taxon>Gammaproteobacteria</taxon>
        <taxon>Alteromonadales</taxon>
        <taxon>Shewanellaceae</taxon>
        <taxon>Shewanella</taxon>
    </lineage>
</organism>